<evidence type="ECO:0000256" key="1">
    <source>
        <dbReference type="ARBA" id="ARBA00023125"/>
    </source>
</evidence>
<dbReference type="PANTHER" id="PTHR30204">
    <property type="entry name" value="REDOX-CYCLING DRUG-SENSING TRANSCRIPTIONAL ACTIVATOR SOXR"/>
    <property type="match status" value="1"/>
</dbReference>
<dbReference type="CDD" id="cd00592">
    <property type="entry name" value="HTH_MerR-like"/>
    <property type="match status" value="1"/>
</dbReference>
<accession>A0A1Q9LRW9</accession>
<dbReference type="Gene3D" id="1.10.1660.10">
    <property type="match status" value="1"/>
</dbReference>
<evidence type="ECO:0000313" key="3">
    <source>
        <dbReference type="EMBL" id="OLR94760.1"/>
    </source>
</evidence>
<evidence type="ECO:0000259" key="2">
    <source>
        <dbReference type="PROSITE" id="PS50937"/>
    </source>
</evidence>
<dbReference type="GO" id="GO:0003677">
    <property type="term" value="F:DNA binding"/>
    <property type="evidence" value="ECO:0007669"/>
    <property type="project" value="UniProtKB-KW"/>
</dbReference>
<gene>
    <name evidence="3" type="ORF">BJP25_12370</name>
</gene>
<dbReference type="InterPro" id="IPR047057">
    <property type="entry name" value="MerR_fam"/>
</dbReference>
<comment type="caution">
    <text evidence="3">The sequence shown here is derived from an EMBL/GenBank/DDBJ whole genome shotgun (WGS) entry which is preliminary data.</text>
</comment>
<keyword evidence="4" id="KW-1185">Reference proteome</keyword>
<dbReference type="Proteomes" id="UP000186040">
    <property type="component" value="Unassembled WGS sequence"/>
</dbReference>
<dbReference type="OrthoDB" id="3191171at2"/>
<dbReference type="EMBL" id="MKQR01000007">
    <property type="protein sequence ID" value="OLR94760.1"/>
    <property type="molecule type" value="Genomic_DNA"/>
</dbReference>
<organism evidence="3 4">
    <name type="scientific">Actinokineospora bangkokensis</name>
    <dbReference type="NCBI Taxonomy" id="1193682"/>
    <lineage>
        <taxon>Bacteria</taxon>
        <taxon>Bacillati</taxon>
        <taxon>Actinomycetota</taxon>
        <taxon>Actinomycetes</taxon>
        <taxon>Pseudonocardiales</taxon>
        <taxon>Pseudonocardiaceae</taxon>
        <taxon>Actinokineospora</taxon>
    </lineage>
</organism>
<proteinExistence type="predicted"/>
<protein>
    <submittedName>
        <fullName evidence="3">MerR family transcriptional regulator</fullName>
    </submittedName>
</protein>
<dbReference type="PROSITE" id="PS50937">
    <property type="entry name" value="HTH_MERR_2"/>
    <property type="match status" value="1"/>
</dbReference>
<evidence type="ECO:0000313" key="4">
    <source>
        <dbReference type="Proteomes" id="UP000186040"/>
    </source>
</evidence>
<dbReference type="STRING" id="1193682.BJP25_12370"/>
<keyword evidence="1" id="KW-0238">DNA-binding</keyword>
<feature type="domain" description="HTH merR-type" evidence="2">
    <location>
        <begin position="11"/>
        <end position="69"/>
    </location>
</feature>
<dbReference type="PANTHER" id="PTHR30204:SF89">
    <property type="entry name" value="HTH MERR-TYPE DOMAIN-CONTAINING PROTEIN"/>
    <property type="match status" value="1"/>
</dbReference>
<dbReference type="InterPro" id="IPR009061">
    <property type="entry name" value="DNA-bd_dom_put_sf"/>
</dbReference>
<dbReference type="AlphaFoldDB" id="A0A1Q9LRW9"/>
<name>A0A1Q9LRW9_9PSEU</name>
<dbReference type="InterPro" id="IPR000551">
    <property type="entry name" value="MerR-type_HTH_dom"/>
</dbReference>
<dbReference type="SUPFAM" id="SSF46955">
    <property type="entry name" value="Putative DNA-binding domain"/>
    <property type="match status" value="1"/>
</dbReference>
<reference evidence="3 4" key="1">
    <citation type="submission" date="2016-10" db="EMBL/GenBank/DDBJ databases">
        <title>The Draft Genome Sequence of Actinokineospora bangkokensis 44EHWT reveals the biosynthetic pathway of antifungal compounds Thailandins with unusual extender unit butylmalonyl-CoA.</title>
        <authorList>
            <person name="Greule A."/>
            <person name="Intra B."/>
            <person name="Flemming S."/>
            <person name="Rommel M.G."/>
            <person name="Panbangred W."/>
            <person name="Bechthold A."/>
        </authorList>
    </citation>
    <scope>NUCLEOTIDE SEQUENCE [LARGE SCALE GENOMIC DNA]</scope>
    <source>
        <strain evidence="3 4">44EHW</strain>
    </source>
</reference>
<sequence>MLARLRPDFPDVTTSKLRFLEAEGLVTPDRTPSGYRRYTERDVERLRFVLTAQRDHYLPLRVIRERLDGAAPAPAPPAAPEPADRLARADVLARAGVDEALLAELEQYGLVAADGGGRYPGAAVPIARTAAALAEHGIEPRHLRAFRAAADREVGLVEQVVAPLRRKRDPAARRRAEQTARDLAELAVGLHAELVRAGLRPLTGM</sequence>
<dbReference type="SMART" id="SM00422">
    <property type="entry name" value="HTH_MERR"/>
    <property type="match status" value="1"/>
</dbReference>
<dbReference type="GO" id="GO:0003700">
    <property type="term" value="F:DNA-binding transcription factor activity"/>
    <property type="evidence" value="ECO:0007669"/>
    <property type="project" value="InterPro"/>
</dbReference>
<dbReference type="Pfam" id="PF13411">
    <property type="entry name" value="MerR_1"/>
    <property type="match status" value="1"/>
</dbReference>